<keyword evidence="4" id="KW-0862">Zinc</keyword>
<sequence>MFQSNDINDAIQLNLKKVEDYIQFLIEKHTIPTLSVTLYDKSQDKVILEKVFHHKDCKTPIPSVTKTLFRVASVSKLFTCIALLQLVEQGKIKLEDPLTKYIPNFHPILSRRDESEVSGEDPNSPCSITVFQLMRHTSGLIREPVEGSYFNMVQCNLEELVKSMNRSIVDYAPGSVFKYSNAAVAIAGYVVQVASGMLFEDYIYKFILEPLDMKSSSFHRRNFESKVLPDDSNIRTAVAHMWRYWDETNQDISVFTEAPNTDFGMNPAGGLRTSLRDISKFIKMFLNLGNPLISTESFMNFITPHPLQSPSKEIRKNLQFETSEYTRGLGVEIGELFGYLQTRHGGAINGFASDFRVLPELGLGSLVVSTLDCCNSISIEVSKYLYSCLVPLYCKPTHLALKYLSRDKIMEQCNNTQGFVAATMKNLKPISKEVIEGLVGYHLLSPEDTYIDNSSLYVYQEYNGKYFMKSTHISEIQEVEHNGKRMVIIFDRMSCNEVLVHDVNQKPLKIGELNRMVSESENNLKYLPYQPLLTSSQVKLLKLPPMSPNNLDVKLLGIYEAKDQIVVIYEEDGLLYMCIEWLFIYKLEFKKQTTTSVEYHLSSQSMYNYEYLTFYFKNMINLSDASQVPDRLELSGIPFFYKGCGSKAGKKQDGVYERDVVQKALTQSKSIEFPFKVEPNHNLVDLTTLSKTFQLDIKYATEENFSGIQLYKEAKAFLHKDAAKQLVKAHEWLSENFGLGIVIFDAYRPWSITWTMAESVCEEFRGKYVADPKKGSVHNRGGAVDISLYHIKTGEQVTMSSDYDELSIRSHRSYFGGTSQQRWYRKLLTMVMMNYSFAPYPQEWWHFDYQSSTPLPVLNIPFNEIN</sequence>
<dbReference type="SUPFAM" id="SSF55166">
    <property type="entry name" value="Hedgehog/DD-peptidase"/>
    <property type="match status" value="1"/>
</dbReference>
<evidence type="ECO:0000256" key="6">
    <source>
        <dbReference type="ARBA" id="ARBA00023049"/>
    </source>
</evidence>
<evidence type="ECO:0000256" key="5">
    <source>
        <dbReference type="ARBA" id="ARBA00022997"/>
    </source>
</evidence>
<dbReference type="EMBL" id="LODT01000028">
    <property type="protein sequence ID" value="KYQ93332.1"/>
    <property type="molecule type" value="Genomic_DNA"/>
</dbReference>
<dbReference type="AlphaFoldDB" id="A0A151ZH78"/>
<comment type="caution">
    <text evidence="9">The sequence shown here is derived from an EMBL/GenBank/DDBJ whole genome shotgun (WGS) entry which is preliminary data.</text>
</comment>
<dbReference type="HAMAP" id="MF_01924">
    <property type="entry name" value="A_A_dipeptidase"/>
    <property type="match status" value="1"/>
</dbReference>
<dbReference type="InterPro" id="IPR001466">
    <property type="entry name" value="Beta-lactam-related"/>
</dbReference>
<feature type="domain" description="Beta-lactamase-related" evidence="8">
    <location>
        <begin position="21"/>
        <end position="370"/>
    </location>
</feature>
<dbReference type="GO" id="GO:0071555">
    <property type="term" value="P:cell wall organization"/>
    <property type="evidence" value="ECO:0007669"/>
    <property type="project" value="UniProtKB-KW"/>
</dbReference>
<evidence type="ECO:0000259" key="8">
    <source>
        <dbReference type="Pfam" id="PF00144"/>
    </source>
</evidence>
<dbReference type="GO" id="GO:0016805">
    <property type="term" value="F:dipeptidase activity"/>
    <property type="evidence" value="ECO:0007669"/>
    <property type="project" value="UniProtKB-KW"/>
</dbReference>
<accession>A0A151ZH78</accession>
<dbReference type="PANTHER" id="PTHR22935:SF98">
    <property type="entry name" value="BETA-LACTAMASE FAMILY PROTEIN"/>
    <property type="match status" value="1"/>
</dbReference>
<reference evidence="9 10" key="1">
    <citation type="submission" date="2015-12" db="EMBL/GenBank/DDBJ databases">
        <title>Dictyostelia acquired genes for synthesis and detection of signals that induce cell-type specialization by lateral gene transfer from prokaryotes.</title>
        <authorList>
            <person name="Gloeckner G."/>
            <person name="Schaap P."/>
        </authorList>
    </citation>
    <scope>NUCLEOTIDE SEQUENCE [LARGE SCALE GENOMIC DNA]</scope>
    <source>
        <strain evidence="9 10">TK</strain>
    </source>
</reference>
<evidence type="ECO:0000256" key="1">
    <source>
        <dbReference type="ARBA" id="ARBA00022670"/>
    </source>
</evidence>
<keyword evidence="6" id="KW-0482">Metalloprotease</keyword>
<evidence type="ECO:0000313" key="9">
    <source>
        <dbReference type="EMBL" id="KYQ93332.1"/>
    </source>
</evidence>
<dbReference type="PANTHER" id="PTHR22935">
    <property type="entry name" value="PENICILLIN-BINDING PROTEIN"/>
    <property type="match status" value="1"/>
</dbReference>
<evidence type="ECO:0000256" key="7">
    <source>
        <dbReference type="ARBA" id="ARBA00023316"/>
    </source>
</evidence>
<protein>
    <submittedName>
        <fullName evidence="9">Beta-lactamase family protein</fullName>
    </submittedName>
</protein>
<dbReference type="OMA" id="WRYWDET"/>
<dbReference type="InParanoid" id="A0A151ZH78"/>
<evidence type="ECO:0000256" key="2">
    <source>
        <dbReference type="ARBA" id="ARBA00022723"/>
    </source>
</evidence>
<dbReference type="InterPro" id="IPR012338">
    <property type="entry name" value="Beta-lactam/transpept-like"/>
</dbReference>
<dbReference type="SUPFAM" id="SSF56601">
    <property type="entry name" value="beta-lactamase/transpeptidase-like"/>
    <property type="match status" value="1"/>
</dbReference>
<evidence type="ECO:0000256" key="4">
    <source>
        <dbReference type="ARBA" id="ARBA00022833"/>
    </source>
</evidence>
<evidence type="ECO:0000313" key="10">
    <source>
        <dbReference type="Proteomes" id="UP000076078"/>
    </source>
</evidence>
<gene>
    <name evidence="9" type="ORF">DLAC_06002</name>
</gene>
<dbReference type="Proteomes" id="UP000076078">
    <property type="component" value="Unassembled WGS sequence"/>
</dbReference>
<dbReference type="Pfam" id="PF01427">
    <property type="entry name" value="Peptidase_M15"/>
    <property type="match status" value="1"/>
</dbReference>
<dbReference type="InterPro" id="IPR051478">
    <property type="entry name" value="Beta-lactamase-like_AB/R"/>
</dbReference>
<keyword evidence="10" id="KW-1185">Reference proteome</keyword>
<dbReference type="InterPro" id="IPR000755">
    <property type="entry name" value="A_A_dipeptidase"/>
</dbReference>
<keyword evidence="5" id="KW-0224">Dipeptidase</keyword>
<dbReference type="InterPro" id="IPR009045">
    <property type="entry name" value="Zn_M74/Hedgehog-like"/>
</dbReference>
<keyword evidence="3" id="KW-0378">Hydrolase</keyword>
<dbReference type="STRING" id="361077.A0A151ZH78"/>
<keyword evidence="1" id="KW-0645">Protease</keyword>
<name>A0A151ZH78_TIELA</name>
<dbReference type="GO" id="GO:0008237">
    <property type="term" value="F:metallopeptidase activity"/>
    <property type="evidence" value="ECO:0007669"/>
    <property type="project" value="UniProtKB-KW"/>
</dbReference>
<dbReference type="Gene3D" id="3.40.710.10">
    <property type="entry name" value="DD-peptidase/beta-lactamase superfamily"/>
    <property type="match status" value="1"/>
</dbReference>
<dbReference type="GO" id="GO:0006508">
    <property type="term" value="P:proteolysis"/>
    <property type="evidence" value="ECO:0007669"/>
    <property type="project" value="UniProtKB-KW"/>
</dbReference>
<dbReference type="GO" id="GO:0046872">
    <property type="term" value="F:metal ion binding"/>
    <property type="evidence" value="ECO:0007669"/>
    <property type="project" value="UniProtKB-KW"/>
</dbReference>
<keyword evidence="7" id="KW-0961">Cell wall biogenesis/degradation</keyword>
<dbReference type="CDD" id="cd14840">
    <property type="entry name" value="D-Ala-D-Ala_dipeptidase_Aad"/>
    <property type="match status" value="1"/>
</dbReference>
<dbReference type="Pfam" id="PF00144">
    <property type="entry name" value="Beta-lactamase"/>
    <property type="match status" value="1"/>
</dbReference>
<proteinExistence type="inferred from homology"/>
<keyword evidence="2" id="KW-0479">Metal-binding</keyword>
<evidence type="ECO:0000256" key="3">
    <source>
        <dbReference type="ARBA" id="ARBA00022801"/>
    </source>
</evidence>
<organism evidence="9 10">
    <name type="scientific">Tieghemostelium lacteum</name>
    <name type="common">Slime mold</name>
    <name type="synonym">Dictyostelium lacteum</name>
    <dbReference type="NCBI Taxonomy" id="361077"/>
    <lineage>
        <taxon>Eukaryota</taxon>
        <taxon>Amoebozoa</taxon>
        <taxon>Evosea</taxon>
        <taxon>Eumycetozoa</taxon>
        <taxon>Dictyostelia</taxon>
        <taxon>Dictyosteliales</taxon>
        <taxon>Raperosteliaceae</taxon>
        <taxon>Tieghemostelium</taxon>
    </lineage>
</organism>
<dbReference type="Gene3D" id="3.30.1380.10">
    <property type="match status" value="1"/>
</dbReference>
<dbReference type="OrthoDB" id="428260at2759"/>